<sequence>MYVIPIQNLMTCYNDALKKEQIKLNKEAAKKILGEEKKKWYSLW</sequence>
<gene>
    <name evidence="1" type="ORF">S06H3_13632</name>
</gene>
<organism evidence="1">
    <name type="scientific">marine sediment metagenome</name>
    <dbReference type="NCBI Taxonomy" id="412755"/>
    <lineage>
        <taxon>unclassified sequences</taxon>
        <taxon>metagenomes</taxon>
        <taxon>ecological metagenomes</taxon>
    </lineage>
</organism>
<proteinExistence type="predicted"/>
<evidence type="ECO:0000313" key="1">
    <source>
        <dbReference type="EMBL" id="GAI15657.1"/>
    </source>
</evidence>
<protein>
    <submittedName>
        <fullName evidence="1">Uncharacterized protein</fullName>
    </submittedName>
</protein>
<name>X1L8K9_9ZZZZ</name>
<dbReference type="AlphaFoldDB" id="X1L8K9"/>
<dbReference type="EMBL" id="BARV01006660">
    <property type="protein sequence ID" value="GAI15657.1"/>
    <property type="molecule type" value="Genomic_DNA"/>
</dbReference>
<accession>X1L8K9</accession>
<reference evidence="1" key="1">
    <citation type="journal article" date="2014" name="Front. Microbiol.">
        <title>High frequency of phylogenetically diverse reductive dehalogenase-homologous genes in deep subseafloor sedimentary metagenomes.</title>
        <authorList>
            <person name="Kawai M."/>
            <person name="Futagami T."/>
            <person name="Toyoda A."/>
            <person name="Takaki Y."/>
            <person name="Nishi S."/>
            <person name="Hori S."/>
            <person name="Arai W."/>
            <person name="Tsubouchi T."/>
            <person name="Morono Y."/>
            <person name="Uchiyama I."/>
            <person name="Ito T."/>
            <person name="Fujiyama A."/>
            <person name="Inagaki F."/>
            <person name="Takami H."/>
        </authorList>
    </citation>
    <scope>NUCLEOTIDE SEQUENCE</scope>
    <source>
        <strain evidence="1">Expedition CK06-06</strain>
    </source>
</reference>
<comment type="caution">
    <text evidence="1">The sequence shown here is derived from an EMBL/GenBank/DDBJ whole genome shotgun (WGS) entry which is preliminary data.</text>
</comment>